<dbReference type="EMBL" id="CP002116">
    <property type="protein sequence ID" value="ADK82549.1"/>
    <property type="molecule type" value="Genomic_DNA"/>
</dbReference>
<dbReference type="Proteomes" id="UP000002318">
    <property type="component" value="Chromosome"/>
</dbReference>
<dbReference type="HAMAP" id="MF_02243">
    <property type="entry name" value="UxaE"/>
    <property type="match status" value="1"/>
</dbReference>
<name>E1R2I9_SEDSS</name>
<sequence length="517" mass="59855">MIETLLSLFFDVGIKSFFKKDFRERQALFLCIKDKSEALNDIHILGSEKVLERTLFFICLDVRRSEKFLVLLSDKVIEPQFIGVIRSYKNIYYQIVPINWENTKVLHRLFPFTKPISLRAKKTTFGCGDRIGLATAGHIQAISAYGEVYPVLAQQSIRELNLTKRNYRDIIAEVSFQVFQEGFERGYGADGDHLKTIEDINLALDAEMPMITLDLSDHLHPAVFKWSDDEIVRSFAKLSLDDRNFVIDLFLGKKWEIKGEQYVPSQTEIERCTLIYLEAIRYTKIVDDHLQDRRGHDYDLEISIDETTTPTLPFHHLFVATCLSALNVRFTSLAPRFIGEFQKGIDYLGNINEFRKQFVQHVAIADYFGFYKISVHSGSDKYSVFRIIGDVTRMKLHVKTSGTSWLEALRVVATTDPALYRKIHKKALCFFDTASGYYHVTCQLEKIPPLSEITDGQLVAYLDHDDSRQLLHISYGGILNDLQLRFDFFTTIFENLDMLDRYERENMERHLKKLNGG</sequence>
<reference evidence="2 3" key="1">
    <citation type="journal article" date="2010" name="Stand. Genomic Sci.">
        <title>Complete genome sequence of Spirochaeta smaragdinae type strain (SEBR 4228).</title>
        <authorList>
            <person name="Mavromatis K."/>
            <person name="Yasawong M."/>
            <person name="Chertkov O."/>
            <person name="Lapidus A."/>
            <person name="Lucas S."/>
            <person name="Nolan M."/>
            <person name="Del Rio T.G."/>
            <person name="Tice H."/>
            <person name="Cheng J.F."/>
            <person name="Pitluck S."/>
            <person name="Liolios K."/>
            <person name="Ivanova N."/>
            <person name="Tapia R."/>
            <person name="Han C."/>
            <person name="Bruce D."/>
            <person name="Goodwin L."/>
            <person name="Pati A."/>
            <person name="Chen A."/>
            <person name="Palaniappan K."/>
            <person name="Land M."/>
            <person name="Hauser L."/>
            <person name="Chang Y.J."/>
            <person name="Jeffries C.D."/>
            <person name="Detter J.C."/>
            <person name="Rohde M."/>
            <person name="Brambilla E."/>
            <person name="Spring S."/>
            <person name="Goker M."/>
            <person name="Sikorski J."/>
            <person name="Woyke T."/>
            <person name="Bristow J."/>
            <person name="Eisen J.A."/>
            <person name="Markowitz V."/>
            <person name="Hugenholtz P."/>
            <person name="Klenk H.P."/>
            <person name="Kyrpides N.C."/>
        </authorList>
    </citation>
    <scope>NUCLEOTIDE SEQUENCE [LARGE SCALE GENOMIC DNA]</scope>
    <source>
        <strain evidence="3">DSM 11293 / JCM 15392 / SEBR 4228</strain>
    </source>
</reference>
<dbReference type="RefSeq" id="WP_013256008.1">
    <property type="nucleotide sequence ID" value="NC_014364.1"/>
</dbReference>
<comment type="cofactor">
    <cofactor evidence="1">
        <name>a divalent metal cation</name>
        <dbReference type="ChEBI" id="CHEBI:60240"/>
    </cofactor>
</comment>
<evidence type="ECO:0000313" key="3">
    <source>
        <dbReference type="Proteomes" id="UP000002318"/>
    </source>
</evidence>
<dbReference type="OrthoDB" id="9797992at2"/>
<dbReference type="InterPro" id="IPR032586">
    <property type="entry name" value="UxaE"/>
</dbReference>
<dbReference type="HOGENOM" id="CLU_038563_0_0_12"/>
<keyword evidence="3" id="KW-1185">Reference proteome</keyword>
<dbReference type="EC" id="5.1.2.7" evidence="1"/>
<dbReference type="GO" id="GO:0046872">
    <property type="term" value="F:metal ion binding"/>
    <property type="evidence" value="ECO:0007669"/>
    <property type="project" value="UniProtKB-UniRule"/>
</dbReference>
<dbReference type="AlphaFoldDB" id="E1R2I9"/>
<feature type="binding site" evidence="1">
    <location>
        <position position="193"/>
    </location>
    <ligand>
        <name>a divalent metal cation</name>
        <dbReference type="ChEBI" id="CHEBI:60240"/>
    </ligand>
</feature>
<gene>
    <name evidence="1" type="primary">uxaE</name>
    <name evidence="2" type="ordered locus">Spirs_3461</name>
</gene>
<feature type="binding site" evidence="1">
    <location>
        <position position="343"/>
    </location>
    <ligand>
        <name>a divalent metal cation</name>
        <dbReference type="ChEBI" id="CHEBI:60240"/>
    </ligand>
</feature>
<feature type="active site" description="Proton donor" evidence="1">
    <location>
        <position position="301"/>
    </location>
</feature>
<comment type="similarity">
    <text evidence="1">Belongs to the UxaE family.</text>
</comment>
<comment type="catalytic activity">
    <reaction evidence="1">
        <text>keto-D-tagaturonate = keto-D-fructuronate</text>
        <dbReference type="Rhea" id="RHEA:51656"/>
        <dbReference type="ChEBI" id="CHEBI:17886"/>
        <dbReference type="ChEBI" id="CHEBI:59881"/>
        <dbReference type="EC" id="5.1.2.7"/>
    </reaction>
</comment>
<dbReference type="STRING" id="573413.Spirs_3461"/>
<keyword evidence="1" id="KW-0413">Isomerase</keyword>
<comment type="function">
    <text evidence="1">Catalyzes the epimerization of D-tagaturonate (D-TagA) to D-fructuronate (D-FruA).</text>
</comment>
<keyword evidence="1" id="KW-0479">Metal-binding</keyword>
<dbReference type="eggNOG" id="ENOG502Z82R">
    <property type="taxonomic scope" value="Bacteria"/>
</dbReference>
<organism evidence="2 3">
    <name type="scientific">Sediminispirochaeta smaragdinae (strain DSM 11293 / JCM 15392 / SEBR 4228)</name>
    <name type="common">Spirochaeta smaragdinae</name>
    <dbReference type="NCBI Taxonomy" id="573413"/>
    <lineage>
        <taxon>Bacteria</taxon>
        <taxon>Pseudomonadati</taxon>
        <taxon>Spirochaetota</taxon>
        <taxon>Spirochaetia</taxon>
        <taxon>Spirochaetales</taxon>
        <taxon>Spirochaetaceae</taxon>
        <taxon>Sediminispirochaeta</taxon>
    </lineage>
</organism>
<dbReference type="Pfam" id="PF16257">
    <property type="entry name" value="UxaE"/>
    <property type="match status" value="1"/>
</dbReference>
<evidence type="ECO:0000256" key="1">
    <source>
        <dbReference type="HAMAP-Rule" id="MF_02243"/>
    </source>
</evidence>
<protein>
    <recommendedName>
        <fullName evidence="1">Tagaturonate/fructuronate epimerase</fullName>
        <shortName evidence="1">D-TagA/D-FruA epimerase</shortName>
        <ecNumber evidence="1">5.1.2.7</ecNumber>
    </recommendedName>
</protein>
<accession>E1R2I9</accession>
<feature type="binding site" evidence="1">
    <location>
        <position position="376"/>
    </location>
    <ligand>
        <name>a divalent metal cation</name>
        <dbReference type="ChEBI" id="CHEBI:60240"/>
    </ligand>
</feature>
<feature type="active site" description="Proton acceptor" evidence="1">
    <location>
        <position position="192"/>
    </location>
</feature>
<evidence type="ECO:0000313" key="2">
    <source>
        <dbReference type="EMBL" id="ADK82549.1"/>
    </source>
</evidence>
<dbReference type="KEGG" id="ssm:Spirs_3461"/>
<dbReference type="GO" id="GO:0016856">
    <property type="term" value="F:racemase and epimerase activity, acting on hydroxy acids and derivatives"/>
    <property type="evidence" value="ECO:0007669"/>
    <property type="project" value="UniProtKB-UniRule"/>
</dbReference>
<proteinExistence type="inferred from homology"/>